<evidence type="ECO:0000313" key="2">
    <source>
        <dbReference type="EMBL" id="CAK0807462.1"/>
    </source>
</evidence>
<feature type="compositionally biased region" description="Basic residues" evidence="1">
    <location>
        <begin position="248"/>
        <end position="265"/>
    </location>
</feature>
<reference evidence="2" key="1">
    <citation type="submission" date="2023-10" db="EMBL/GenBank/DDBJ databases">
        <authorList>
            <person name="Chen Y."/>
            <person name="Shah S."/>
            <person name="Dougan E. K."/>
            <person name="Thang M."/>
            <person name="Chan C."/>
        </authorList>
    </citation>
    <scope>NUCLEOTIDE SEQUENCE [LARGE SCALE GENOMIC DNA]</scope>
</reference>
<feature type="compositionally biased region" description="Low complexity" evidence="1">
    <location>
        <begin position="220"/>
        <end position="245"/>
    </location>
</feature>
<evidence type="ECO:0000256" key="1">
    <source>
        <dbReference type="SAM" id="MobiDB-lite"/>
    </source>
</evidence>
<comment type="caution">
    <text evidence="2">The sequence shown here is derived from an EMBL/GenBank/DDBJ whole genome shotgun (WGS) entry which is preliminary data.</text>
</comment>
<accession>A0ABN9QMW4</accession>
<evidence type="ECO:0000313" key="3">
    <source>
        <dbReference type="Proteomes" id="UP001189429"/>
    </source>
</evidence>
<sequence length="265" mass="26978">MSAMSVCGHRPGLPVTAYATPVNAATYAVPSTTGSSHAAQATYATTTSESPTVSAGIVPMSAAEVAYAAATVLTSDFAATTGEPLGASAAALAAPAAQRDARHTVYVEHSSVSQAHIAAPAPLQEVFPKAVPVPVAQQVPQAPLVRAFSAPTPVDTAHLRQVSYPAPAHMGYTTMAVQYAMFPQDVGQLHPLPVAAAPHLPPLPQVFPQHHALPQGGLQPGAPRPAAGVPAETAKAADAAEGTEGPKTSRKHTVVSSRHKAKHCC</sequence>
<protein>
    <submittedName>
        <fullName evidence="2">Uncharacterized protein</fullName>
    </submittedName>
</protein>
<feature type="region of interest" description="Disordered" evidence="1">
    <location>
        <begin position="208"/>
        <end position="265"/>
    </location>
</feature>
<proteinExistence type="predicted"/>
<keyword evidence="3" id="KW-1185">Reference proteome</keyword>
<name>A0ABN9QMW4_9DINO</name>
<dbReference type="Proteomes" id="UP001189429">
    <property type="component" value="Unassembled WGS sequence"/>
</dbReference>
<gene>
    <name evidence="2" type="ORF">PCOR1329_LOCUS13339</name>
</gene>
<organism evidence="2 3">
    <name type="scientific">Prorocentrum cordatum</name>
    <dbReference type="NCBI Taxonomy" id="2364126"/>
    <lineage>
        <taxon>Eukaryota</taxon>
        <taxon>Sar</taxon>
        <taxon>Alveolata</taxon>
        <taxon>Dinophyceae</taxon>
        <taxon>Prorocentrales</taxon>
        <taxon>Prorocentraceae</taxon>
        <taxon>Prorocentrum</taxon>
    </lineage>
</organism>
<dbReference type="EMBL" id="CAUYUJ010003936">
    <property type="protein sequence ID" value="CAK0807462.1"/>
    <property type="molecule type" value="Genomic_DNA"/>
</dbReference>